<evidence type="ECO:0008006" key="3">
    <source>
        <dbReference type="Google" id="ProtNLM"/>
    </source>
</evidence>
<feature type="transmembrane region" description="Helical" evidence="1">
    <location>
        <begin position="60"/>
        <end position="90"/>
    </location>
</feature>
<sequence length="110" mass="12050">MEANINPTSNCLRRHRKLQGNHHWQMACVKAVACFQNSVKNFGLYQWPNPFCHRHMAMTAVAVVIVIAIVVVVAIIAVGITSTFLCAAVLRVEVANCESCGPTMNNDGIL</sequence>
<organism evidence="2">
    <name type="scientific">Craspedostauros australis</name>
    <dbReference type="NCBI Taxonomy" id="1486917"/>
    <lineage>
        <taxon>Eukaryota</taxon>
        <taxon>Sar</taxon>
        <taxon>Stramenopiles</taxon>
        <taxon>Ochrophyta</taxon>
        <taxon>Bacillariophyta</taxon>
        <taxon>Bacillariophyceae</taxon>
        <taxon>Bacillariophycidae</taxon>
        <taxon>Naviculales</taxon>
        <taxon>Naviculaceae</taxon>
        <taxon>Craspedostauros</taxon>
    </lineage>
</organism>
<dbReference type="AlphaFoldDB" id="A0A7R9WML6"/>
<accession>A0A7R9WML6</accession>
<name>A0A7R9WML6_9STRA</name>
<dbReference type="EMBL" id="HBEF01002193">
    <property type="protein sequence ID" value="CAD8329271.1"/>
    <property type="molecule type" value="Transcribed_RNA"/>
</dbReference>
<keyword evidence="1" id="KW-1133">Transmembrane helix</keyword>
<reference evidence="2" key="1">
    <citation type="submission" date="2021-01" db="EMBL/GenBank/DDBJ databases">
        <authorList>
            <person name="Corre E."/>
            <person name="Pelletier E."/>
            <person name="Niang G."/>
            <person name="Scheremetjew M."/>
            <person name="Finn R."/>
            <person name="Kale V."/>
            <person name="Holt S."/>
            <person name="Cochrane G."/>
            <person name="Meng A."/>
            <person name="Brown T."/>
            <person name="Cohen L."/>
        </authorList>
    </citation>
    <scope>NUCLEOTIDE SEQUENCE</scope>
    <source>
        <strain evidence="2">CCMP3328</strain>
    </source>
</reference>
<proteinExistence type="predicted"/>
<gene>
    <name evidence="2" type="ORF">CAUS1442_LOCUS1369</name>
</gene>
<evidence type="ECO:0000256" key="1">
    <source>
        <dbReference type="SAM" id="Phobius"/>
    </source>
</evidence>
<protein>
    <recommendedName>
        <fullName evidence="3">Transmembrane protein</fullName>
    </recommendedName>
</protein>
<evidence type="ECO:0000313" key="2">
    <source>
        <dbReference type="EMBL" id="CAD8329271.1"/>
    </source>
</evidence>
<keyword evidence="1" id="KW-0812">Transmembrane</keyword>
<keyword evidence="1" id="KW-0472">Membrane</keyword>